<feature type="compositionally biased region" description="Basic and acidic residues" evidence="1">
    <location>
        <begin position="1039"/>
        <end position="1053"/>
    </location>
</feature>
<feature type="compositionally biased region" description="Basic and acidic residues" evidence="1">
    <location>
        <begin position="521"/>
        <end position="538"/>
    </location>
</feature>
<feature type="compositionally biased region" description="Polar residues" evidence="1">
    <location>
        <begin position="964"/>
        <end position="984"/>
    </location>
</feature>
<dbReference type="GO" id="GO:0000935">
    <property type="term" value="C:division septum"/>
    <property type="evidence" value="ECO:0007669"/>
    <property type="project" value="TreeGrafter"/>
</dbReference>
<dbReference type="RefSeq" id="XP_066081461.1">
    <property type="nucleotide sequence ID" value="XM_066225364.1"/>
</dbReference>
<feature type="compositionally biased region" description="Basic and acidic residues" evidence="1">
    <location>
        <begin position="880"/>
        <end position="894"/>
    </location>
</feature>
<feature type="compositionally biased region" description="Polar residues" evidence="1">
    <location>
        <begin position="447"/>
        <end position="463"/>
    </location>
</feature>
<feature type="compositionally biased region" description="Polar residues" evidence="1">
    <location>
        <begin position="1301"/>
        <end position="1310"/>
    </location>
</feature>
<feature type="compositionally biased region" description="Low complexity" evidence="1">
    <location>
        <begin position="1170"/>
        <end position="1201"/>
    </location>
</feature>
<feature type="compositionally biased region" description="Low complexity" evidence="1">
    <location>
        <begin position="830"/>
        <end position="856"/>
    </location>
</feature>
<proteinExistence type="predicted"/>
<feature type="compositionally biased region" description="Basic and acidic residues" evidence="1">
    <location>
        <begin position="1202"/>
        <end position="1220"/>
    </location>
</feature>
<feature type="compositionally biased region" description="Polar residues" evidence="1">
    <location>
        <begin position="1117"/>
        <end position="1150"/>
    </location>
</feature>
<dbReference type="Proteomes" id="UP001358614">
    <property type="component" value="Chromosome 1"/>
</dbReference>
<feature type="compositionally biased region" description="Basic and acidic residues" evidence="1">
    <location>
        <begin position="492"/>
        <end position="504"/>
    </location>
</feature>
<feature type="compositionally biased region" description="Basic and acidic residues" evidence="1">
    <location>
        <begin position="814"/>
        <end position="824"/>
    </location>
</feature>
<feature type="compositionally biased region" description="Basic and acidic residues" evidence="1">
    <location>
        <begin position="592"/>
        <end position="604"/>
    </location>
</feature>
<evidence type="ECO:0000256" key="1">
    <source>
        <dbReference type="SAM" id="MobiDB-lite"/>
    </source>
</evidence>
<evidence type="ECO:0000313" key="3">
    <source>
        <dbReference type="Proteomes" id="UP001358614"/>
    </source>
</evidence>
<feature type="compositionally biased region" description="Low complexity" evidence="1">
    <location>
        <begin position="1016"/>
        <end position="1033"/>
    </location>
</feature>
<feature type="compositionally biased region" description="Low complexity" evidence="1">
    <location>
        <begin position="424"/>
        <end position="440"/>
    </location>
</feature>
<feature type="compositionally biased region" description="Basic and acidic residues" evidence="1">
    <location>
        <begin position="985"/>
        <end position="1002"/>
    </location>
</feature>
<dbReference type="GO" id="GO:0000917">
    <property type="term" value="P:division septum assembly"/>
    <property type="evidence" value="ECO:0007669"/>
    <property type="project" value="TreeGrafter"/>
</dbReference>
<keyword evidence="3" id="KW-1185">Reference proteome</keyword>
<feature type="compositionally biased region" description="Basic and acidic residues" evidence="1">
    <location>
        <begin position="709"/>
        <end position="723"/>
    </location>
</feature>
<feature type="compositionally biased region" description="Pro residues" evidence="1">
    <location>
        <begin position="353"/>
        <end position="364"/>
    </location>
</feature>
<dbReference type="InterPro" id="IPR053060">
    <property type="entry name" value="Cytokinesis_Signaling_Reg"/>
</dbReference>
<gene>
    <name evidence="2" type="ORF">V865_001546</name>
</gene>
<dbReference type="PANTHER" id="PTHR36419:SF1">
    <property type="entry name" value="RHO1 GEF LOCALIZING PROTEIN 1"/>
    <property type="match status" value="1"/>
</dbReference>
<dbReference type="PANTHER" id="PTHR36419">
    <property type="entry name" value="ARRESTIN FAMILY PROTEIN 1"/>
    <property type="match status" value="1"/>
</dbReference>
<accession>A0AAX4KC36</accession>
<sequence length="1430" mass="153957">MSHPARLLLRAPPHLPFIQGYPGIPASPNRKAAGVHGSLELRVGSIPVKAKWVRVEIRKYESLPPGFPNTGGSSSEPVWEHIGEINTLWKPSDESKETEQIETADFKFFLPLPENIPPSVELPRSTGIRYELVAALCYKQKSGLFKKESYPILKISEPLIIIKHDLHSSWPLYNIPDSKTIKASNDQLILNVSRPNTAFSSGDRIQFSASLKSTKSQPFKLKGFECTIYELITAIPIPPDPQGTKGKKRKSLQNPITKSRPISTVKAAVDERIGLGGEKSAKIEMLVDRVLVTVKNARTLRVEYALEVKAVMEGIRDKIEINGILYTVGVFDRNTAEQATGDIGRVDFLCPDIPQPSPPPPPIDSTPFAGPQPDLPPNARFSGNSLSPGPGYFPPQRPTAGSYNQQQQQQPIQGFDPRQPYQRHASSNSASTFTTTNTHTNDFRITPTPTQNRSYATMPTSPGQRRPEVMFPTAQPRPRSTTPTSPTLDSASGHERYVQSDAGHDTSSNRYSTATMATFGRWDKGLKNAMRPEQESDRAATSLASKNNAITPTTPTVPSPSTSQSSPMPAVPSRPTSARPPVPPSSFYLSSEQEKTLQRERYEAARNAAGLPISSQTTKKDEEEIPEIPPPEYAPPVPAQPKRQYTAPSRPVSEYTSLNGSSVNSSPKTTSSPRLTSPSPATRPSSGSNRMGSPPPPSIAEQTGLLSAAEEKEIQRKRYEEATSRVAETNTPPPKAGPSKIDMVKANSSSSPNRQSSIIQALKTSPPLFPRKSSQGSTSDGPMPYNAIYPPDRTSSKADGSTPVGLGISANGMSEKEQMKRYYEAQEAVSQNQNHSNPSSPSKLINVGSSSVLSRKSGGGSVGSISVSEQGQRTGQGGPIDEKEQMRRYYEAQDRVASASGSGQSTAKPYKVTNLHNQNRDLSRPSSPSDSKPPTSALDEKEQMKRYYEAQDRVAAAARGENSAGPSTSTLQKAKQDTLPSTSAIDEKEQMRRYYEAQEKVAARTGSPPPVGPSGYTRQTTQTPSPTKPKTYTAVPTPIDEKEQMRRYYEAQDRVAAASRGESSGAGMQQSPPRSTHQGSHAASPTRPKTSSAAPSAVDEKEQMRRYYEAQDRVARASQSPGIGSSSNNRISDTPTASPTKTRATSTIPTALNEKEQMRRYYEAQDRVARASSGSPQPGPSRPAAATGSMVPSSSSGGVSASDEKEQMKRYYEAMDRVNRASDTNGSSSRARQSTASPPPPPVLASPVESPPSFDDAPSSFAGPSFNNAGSAGASGSGSGSGSGHPSAEQEKEMMKKRYEQATSAVQRYNSPSPPPPEASSLSTAATNPFRRSLTNQPRTSLGLASEQIISNKNSAAPSQVPKGDDRGYFDNNDTSSPATSPPSSPFLARDPTIKAGKARAIDSSTTSNAPPPPLPARPPREYVELLSPV</sequence>
<feature type="compositionally biased region" description="Low complexity" evidence="1">
    <location>
        <begin position="1227"/>
        <end position="1236"/>
    </location>
</feature>
<feature type="compositionally biased region" description="Polar residues" evidence="1">
    <location>
        <begin position="505"/>
        <end position="516"/>
    </location>
</feature>
<feature type="compositionally biased region" description="Basic and acidic residues" evidence="1">
    <location>
        <begin position="938"/>
        <end position="952"/>
    </location>
</feature>
<feature type="compositionally biased region" description="Low complexity" evidence="1">
    <location>
        <begin position="1245"/>
        <end position="1272"/>
    </location>
</feature>
<feature type="compositionally biased region" description="Basic and acidic residues" evidence="1">
    <location>
        <begin position="1153"/>
        <end position="1169"/>
    </location>
</feature>
<dbReference type="EMBL" id="CP144089">
    <property type="protein sequence ID" value="WWD03494.1"/>
    <property type="molecule type" value="Genomic_DNA"/>
</dbReference>
<reference evidence="2 3" key="1">
    <citation type="submission" date="2024-01" db="EMBL/GenBank/DDBJ databases">
        <title>Comparative genomics of Cryptococcus and Kwoniella reveals pathogenesis evolution and contrasting modes of karyotype evolution via chromosome fusion or intercentromeric recombination.</title>
        <authorList>
            <person name="Coelho M.A."/>
            <person name="David-Palma M."/>
            <person name="Shea T."/>
            <person name="Bowers K."/>
            <person name="McGinley-Smith S."/>
            <person name="Mohammad A.W."/>
            <person name="Gnirke A."/>
            <person name="Yurkov A.M."/>
            <person name="Nowrousian M."/>
            <person name="Sun S."/>
            <person name="Cuomo C.A."/>
            <person name="Heitman J."/>
        </authorList>
    </citation>
    <scope>NUCLEOTIDE SEQUENCE [LARGE SCALE GENOMIC DNA]</scope>
    <source>
        <strain evidence="2 3">PYCC6329</strain>
    </source>
</reference>
<organism evidence="2 3">
    <name type="scientific">Kwoniella europaea PYCC6329</name>
    <dbReference type="NCBI Taxonomy" id="1423913"/>
    <lineage>
        <taxon>Eukaryota</taxon>
        <taxon>Fungi</taxon>
        <taxon>Dikarya</taxon>
        <taxon>Basidiomycota</taxon>
        <taxon>Agaricomycotina</taxon>
        <taxon>Tremellomycetes</taxon>
        <taxon>Tremellales</taxon>
        <taxon>Cryptococcaceae</taxon>
        <taxon>Kwoniella</taxon>
    </lineage>
</organism>
<dbReference type="KEGG" id="ker:91100350"/>
<feature type="compositionally biased region" description="Basic and acidic residues" evidence="1">
    <location>
        <begin position="1098"/>
        <end position="1115"/>
    </location>
</feature>
<feature type="compositionally biased region" description="Low complexity" evidence="1">
    <location>
        <begin position="661"/>
        <end position="688"/>
    </location>
</feature>
<protein>
    <recommendedName>
        <fullName evidence="4">Arrestin C-terminal-like domain-containing protein</fullName>
    </recommendedName>
</protein>
<feature type="compositionally biased region" description="Basic and acidic residues" evidence="1">
    <location>
        <begin position="1288"/>
        <end position="1300"/>
    </location>
</feature>
<feature type="compositionally biased region" description="Low complexity" evidence="1">
    <location>
        <begin position="551"/>
        <end position="567"/>
    </location>
</feature>
<feature type="compositionally biased region" description="Low complexity" evidence="1">
    <location>
        <begin position="476"/>
        <end position="487"/>
    </location>
</feature>
<feature type="region of interest" description="Disordered" evidence="1">
    <location>
        <begin position="346"/>
        <end position="1430"/>
    </location>
</feature>
<dbReference type="GeneID" id="91100350"/>
<feature type="compositionally biased region" description="Pro residues" evidence="1">
    <location>
        <begin position="627"/>
        <end position="639"/>
    </location>
</feature>
<evidence type="ECO:0008006" key="4">
    <source>
        <dbReference type="Google" id="ProtNLM"/>
    </source>
</evidence>
<feature type="compositionally biased region" description="Gly residues" evidence="1">
    <location>
        <begin position="1273"/>
        <end position="1283"/>
    </location>
</feature>
<feature type="compositionally biased region" description="Polar residues" evidence="1">
    <location>
        <begin position="1348"/>
        <end position="1358"/>
    </location>
</feature>
<feature type="compositionally biased region" description="Polar residues" evidence="1">
    <location>
        <begin position="1068"/>
        <end position="1094"/>
    </location>
</feature>
<feature type="compositionally biased region" description="Low complexity" evidence="1">
    <location>
        <begin position="747"/>
        <end position="760"/>
    </location>
</feature>
<feature type="compositionally biased region" description="Low complexity" evidence="1">
    <location>
        <begin position="924"/>
        <end position="936"/>
    </location>
</feature>
<feature type="compositionally biased region" description="Low complexity" evidence="1">
    <location>
        <begin position="1056"/>
        <end position="1067"/>
    </location>
</feature>
<name>A0AAX4KC36_9TREE</name>
<evidence type="ECO:0000313" key="2">
    <source>
        <dbReference type="EMBL" id="WWD03494.1"/>
    </source>
</evidence>